<keyword evidence="10" id="KW-1185">Reference proteome</keyword>
<proteinExistence type="inferred from homology"/>
<evidence type="ECO:0000259" key="7">
    <source>
        <dbReference type="Pfam" id="PF13860"/>
    </source>
</evidence>
<keyword evidence="3 5" id="KW-1005">Bacterial flagellum biogenesis</keyword>
<feature type="domain" description="FlgD/Vpr Ig-like" evidence="7">
    <location>
        <begin position="102"/>
        <end position="175"/>
    </location>
</feature>
<dbReference type="RefSeq" id="WP_188577486.1">
    <property type="nucleotide sequence ID" value="NZ_BMDZ01000020.1"/>
</dbReference>
<name>A0ABQ1IH44_9PROT</name>
<evidence type="ECO:0000259" key="8">
    <source>
        <dbReference type="Pfam" id="PF13861"/>
    </source>
</evidence>
<dbReference type="EMBL" id="BMDZ01000020">
    <property type="protein sequence ID" value="GGB39020.1"/>
    <property type="molecule type" value="Genomic_DNA"/>
</dbReference>
<dbReference type="Proteomes" id="UP000603352">
    <property type="component" value="Unassembled WGS sequence"/>
</dbReference>
<evidence type="ECO:0000313" key="9">
    <source>
        <dbReference type="EMBL" id="GGB39020.1"/>
    </source>
</evidence>
<evidence type="ECO:0000256" key="5">
    <source>
        <dbReference type="RuleBase" id="RU362076"/>
    </source>
</evidence>
<protein>
    <recommendedName>
        <fullName evidence="2 5">Basal-body rod modification protein FlgD</fullName>
    </recommendedName>
</protein>
<dbReference type="InterPro" id="IPR025965">
    <property type="entry name" value="FlgD/Vpr_Ig-like"/>
</dbReference>
<comment type="function">
    <text evidence="4 5">Required for flagellar hook formation. May act as a scaffolding protein.</text>
</comment>
<dbReference type="Pfam" id="PF03963">
    <property type="entry name" value="FlgD"/>
    <property type="match status" value="1"/>
</dbReference>
<reference evidence="10" key="1">
    <citation type="journal article" date="2019" name="Int. J. Syst. Evol. Microbiol.">
        <title>The Global Catalogue of Microorganisms (GCM) 10K type strain sequencing project: providing services to taxonomists for standard genome sequencing and annotation.</title>
        <authorList>
            <consortium name="The Broad Institute Genomics Platform"/>
            <consortium name="The Broad Institute Genome Sequencing Center for Infectious Disease"/>
            <person name="Wu L."/>
            <person name="Ma J."/>
        </authorList>
    </citation>
    <scope>NUCLEOTIDE SEQUENCE [LARGE SCALE GENOMIC DNA]</scope>
    <source>
        <strain evidence="10">CGMCC 1.10188</strain>
    </source>
</reference>
<evidence type="ECO:0000256" key="6">
    <source>
        <dbReference type="SAM" id="MobiDB-lite"/>
    </source>
</evidence>
<dbReference type="Pfam" id="PF13860">
    <property type="entry name" value="FlgD_ig"/>
    <property type="match status" value="1"/>
</dbReference>
<accession>A0ABQ1IH44</accession>
<dbReference type="Gene3D" id="2.30.30.910">
    <property type="match status" value="1"/>
</dbReference>
<dbReference type="Pfam" id="PF13861">
    <property type="entry name" value="FLgD_tudor"/>
    <property type="match status" value="1"/>
</dbReference>
<comment type="similarity">
    <text evidence="1 5">Belongs to the FlgD family.</text>
</comment>
<evidence type="ECO:0000256" key="2">
    <source>
        <dbReference type="ARBA" id="ARBA00016013"/>
    </source>
</evidence>
<gene>
    <name evidence="9" type="ORF">GCM10011505_20720</name>
</gene>
<dbReference type="Gene3D" id="2.60.40.4070">
    <property type="match status" value="1"/>
</dbReference>
<dbReference type="InterPro" id="IPR025963">
    <property type="entry name" value="FLgD_Tudor"/>
</dbReference>
<evidence type="ECO:0000313" key="10">
    <source>
        <dbReference type="Proteomes" id="UP000603352"/>
    </source>
</evidence>
<evidence type="ECO:0000256" key="1">
    <source>
        <dbReference type="ARBA" id="ARBA00010577"/>
    </source>
</evidence>
<evidence type="ECO:0000256" key="4">
    <source>
        <dbReference type="ARBA" id="ARBA00024746"/>
    </source>
</evidence>
<sequence length="255" mass="26803">MATDAISGNTTSLPTTSKASLSGNKLADDFDQFLTLLTTQLKNQDPTNPLDTNEFTNQLVLFTQTEQLVQSNSNLEDLITLSEGAQMANAASYIGKVVDAQGDTIQLKDGESIYNYRLPQTADKVTINIIDESGKVVRTETGEVDAGVHTFVWDGKDTDGNLMADGPYKMSVTALDSAGKSMGVTTSVTGTVDGVSVNSGKIVLSVNGVEIPIEQVTGIREGGGASTTTEQVLQQLYSSGLIDQATLLAAQEAAA</sequence>
<feature type="domain" description="FlgD Tudor-like" evidence="8">
    <location>
        <begin position="86"/>
        <end position="217"/>
    </location>
</feature>
<organism evidence="9 10">
    <name type="scientific">Tistrella bauzanensis</name>
    <dbReference type="NCBI Taxonomy" id="657419"/>
    <lineage>
        <taxon>Bacteria</taxon>
        <taxon>Pseudomonadati</taxon>
        <taxon>Pseudomonadota</taxon>
        <taxon>Alphaproteobacteria</taxon>
        <taxon>Geminicoccales</taxon>
        <taxon>Geminicoccaceae</taxon>
        <taxon>Tistrella</taxon>
    </lineage>
</organism>
<feature type="region of interest" description="Disordered" evidence="6">
    <location>
        <begin position="1"/>
        <end position="21"/>
    </location>
</feature>
<evidence type="ECO:0000256" key="3">
    <source>
        <dbReference type="ARBA" id="ARBA00022795"/>
    </source>
</evidence>
<comment type="caution">
    <text evidence="9">The sequence shown here is derived from an EMBL/GenBank/DDBJ whole genome shotgun (WGS) entry which is preliminary data.</text>
</comment>
<dbReference type="InterPro" id="IPR005648">
    <property type="entry name" value="FlgD"/>
</dbReference>